<reference evidence="1" key="2">
    <citation type="journal article" date="2023" name="Plants (Basel)">
        <title>Annotation of the Turnera subulata (Passifloraceae) Draft Genome Reveals the S-Locus Evolved after the Divergence of Turneroideae from Passifloroideae in a Stepwise Manner.</title>
        <authorList>
            <person name="Henning P.M."/>
            <person name="Roalson E.H."/>
            <person name="Mir W."/>
            <person name="McCubbin A.G."/>
            <person name="Shore J.S."/>
        </authorList>
    </citation>
    <scope>NUCLEOTIDE SEQUENCE</scope>
    <source>
        <strain evidence="1">F60SS</strain>
    </source>
</reference>
<proteinExistence type="predicted"/>
<dbReference type="Proteomes" id="UP001141552">
    <property type="component" value="Unassembled WGS sequence"/>
</dbReference>
<evidence type="ECO:0000313" key="2">
    <source>
        <dbReference type="Proteomes" id="UP001141552"/>
    </source>
</evidence>
<keyword evidence="2" id="KW-1185">Reference proteome</keyword>
<dbReference type="EMBL" id="JAKUCV010006862">
    <property type="protein sequence ID" value="KAJ4825543.1"/>
    <property type="molecule type" value="Genomic_DNA"/>
</dbReference>
<protein>
    <submittedName>
        <fullName evidence="1">Uncharacterized protein</fullName>
    </submittedName>
</protein>
<organism evidence="1 2">
    <name type="scientific">Turnera subulata</name>
    <dbReference type="NCBI Taxonomy" id="218843"/>
    <lineage>
        <taxon>Eukaryota</taxon>
        <taxon>Viridiplantae</taxon>
        <taxon>Streptophyta</taxon>
        <taxon>Embryophyta</taxon>
        <taxon>Tracheophyta</taxon>
        <taxon>Spermatophyta</taxon>
        <taxon>Magnoliopsida</taxon>
        <taxon>eudicotyledons</taxon>
        <taxon>Gunneridae</taxon>
        <taxon>Pentapetalae</taxon>
        <taxon>rosids</taxon>
        <taxon>fabids</taxon>
        <taxon>Malpighiales</taxon>
        <taxon>Passifloraceae</taxon>
        <taxon>Turnera</taxon>
    </lineage>
</organism>
<dbReference type="AlphaFoldDB" id="A0A9Q0F5W4"/>
<accession>A0A9Q0F5W4</accession>
<reference evidence="1" key="1">
    <citation type="submission" date="2022-02" db="EMBL/GenBank/DDBJ databases">
        <authorList>
            <person name="Henning P.M."/>
            <person name="McCubbin A.G."/>
            <person name="Shore J.S."/>
        </authorList>
    </citation>
    <scope>NUCLEOTIDE SEQUENCE</scope>
    <source>
        <strain evidence="1">F60SS</strain>
        <tissue evidence="1">Leaves</tissue>
    </source>
</reference>
<evidence type="ECO:0000313" key="1">
    <source>
        <dbReference type="EMBL" id="KAJ4825543.1"/>
    </source>
</evidence>
<gene>
    <name evidence="1" type="ORF">Tsubulata_024843</name>
</gene>
<comment type="caution">
    <text evidence="1">The sequence shown here is derived from an EMBL/GenBank/DDBJ whole genome shotgun (WGS) entry which is preliminary data.</text>
</comment>
<name>A0A9Q0F5W4_9ROSI</name>
<sequence>MDWYACVFGVKAGCTIQESQTGKLCPSIPKSPAGKILRKYLRKMVLPGLSSRL</sequence>